<protein>
    <submittedName>
        <fullName evidence="2">Succinate--hydroxymethylglutarate-transferase</fullName>
    </submittedName>
</protein>
<feature type="compositionally biased region" description="Basic residues" evidence="1">
    <location>
        <begin position="146"/>
        <end position="156"/>
    </location>
</feature>
<gene>
    <name evidence="2" type="ORF">llap_11335</name>
</gene>
<reference evidence="3" key="2">
    <citation type="submission" date="2017-12" db="EMBL/GenBank/DDBJ databases">
        <title>Genome sequence of the Bar-tailed Godwit (Limosa lapponica baueri).</title>
        <authorList>
            <person name="Lima N.C.B."/>
            <person name="Parody-Merino A.M."/>
            <person name="Battley P.F."/>
            <person name="Fidler A.E."/>
            <person name="Prosdocimi F."/>
        </authorList>
    </citation>
    <scope>NUCLEOTIDE SEQUENCE [LARGE SCALE GENOMIC DNA]</scope>
</reference>
<dbReference type="SUPFAM" id="SSF89796">
    <property type="entry name" value="CoA-transferase family III (CaiB/BaiF)"/>
    <property type="match status" value="1"/>
</dbReference>
<reference evidence="3" key="1">
    <citation type="submission" date="2017-11" db="EMBL/GenBank/DDBJ databases">
        <authorList>
            <person name="Lima N.C."/>
            <person name="Parody-Merino A.M."/>
            <person name="Battley P.F."/>
            <person name="Fidler A.E."/>
            <person name="Prosdocimi F."/>
        </authorList>
    </citation>
    <scope>NUCLEOTIDE SEQUENCE [LARGE SCALE GENOMIC DNA]</scope>
</reference>
<dbReference type="Gene3D" id="3.40.50.10540">
    <property type="entry name" value="Crotonobetainyl-coa:carnitine coa-transferase, domain 1"/>
    <property type="match status" value="1"/>
</dbReference>
<keyword evidence="3" id="KW-1185">Reference proteome</keyword>
<proteinExistence type="predicted"/>
<organism evidence="2 3">
    <name type="scientific">Limosa lapponica baueri</name>
    <dbReference type="NCBI Taxonomy" id="1758121"/>
    <lineage>
        <taxon>Eukaryota</taxon>
        <taxon>Metazoa</taxon>
        <taxon>Chordata</taxon>
        <taxon>Craniata</taxon>
        <taxon>Vertebrata</taxon>
        <taxon>Euteleostomi</taxon>
        <taxon>Archelosauria</taxon>
        <taxon>Archosauria</taxon>
        <taxon>Dinosauria</taxon>
        <taxon>Saurischia</taxon>
        <taxon>Theropoda</taxon>
        <taxon>Coelurosauria</taxon>
        <taxon>Aves</taxon>
        <taxon>Neognathae</taxon>
        <taxon>Neoaves</taxon>
        <taxon>Charadriiformes</taxon>
        <taxon>Scolopacidae</taxon>
        <taxon>Limosa</taxon>
    </lineage>
</organism>
<dbReference type="Proteomes" id="UP000233556">
    <property type="component" value="Unassembled WGS sequence"/>
</dbReference>
<feature type="region of interest" description="Disordered" evidence="1">
    <location>
        <begin position="106"/>
        <end position="179"/>
    </location>
</feature>
<feature type="compositionally biased region" description="Basic and acidic residues" evidence="1">
    <location>
        <begin position="157"/>
        <end position="179"/>
    </location>
</feature>
<accession>A0A2I0TX17</accession>
<keyword evidence="2" id="KW-0808">Transferase</keyword>
<dbReference type="OrthoDB" id="5863171at2759"/>
<dbReference type="GO" id="GO:0016740">
    <property type="term" value="F:transferase activity"/>
    <property type="evidence" value="ECO:0007669"/>
    <property type="project" value="UniProtKB-KW"/>
</dbReference>
<dbReference type="AlphaFoldDB" id="A0A2I0TX17"/>
<dbReference type="InterPro" id="IPR023606">
    <property type="entry name" value="CoA-Trfase_III_dom_1_sf"/>
</dbReference>
<dbReference type="EMBL" id="KZ506768">
    <property type="protein sequence ID" value="PKU38364.1"/>
    <property type="molecule type" value="Genomic_DNA"/>
</dbReference>
<feature type="compositionally biased region" description="Basic residues" evidence="1">
    <location>
        <begin position="126"/>
        <end position="137"/>
    </location>
</feature>
<evidence type="ECO:0000313" key="3">
    <source>
        <dbReference type="Proteomes" id="UP000233556"/>
    </source>
</evidence>
<name>A0A2I0TX17_LIMLA</name>
<evidence type="ECO:0000313" key="2">
    <source>
        <dbReference type="EMBL" id="PKU38364.1"/>
    </source>
</evidence>
<sequence length="179" mass="20832">MQRLSGLAGVSYSNMQGHINHKAWDLEIVFTRLGPGVRYSEFAVSHPKPPPLVGQHTVEILKGMLGYEDDAIEELLRTGAVAQHEARWPWDSSDVSQVYHENGIMKQSLYKTRHGQSKREKENKKKREKGKKKTTQKKGREEKIKEGKRKRKKKDKDKKEVKRSKNGEEQREEEKKKKN</sequence>
<evidence type="ECO:0000256" key="1">
    <source>
        <dbReference type="SAM" id="MobiDB-lite"/>
    </source>
</evidence>